<sequence length="245" mass="25641">MSPRWPRSAVHASAVLAAWERAAGTAGHERALALLDPADADPDRPLGARDADLLVVLRDVRGPDLDALATCPACGTTLEVHLPVDDLRAGYVGPGPAGALAGGGALVTVAIGAVVVRVRPPATADLLAVSHLPTVAAARAALLARCVLDVTPAGAVLTDDVVAEVGRRLEESDPLVDVRVRVVCAECGHAWAALLDVPELVWAQVSGVGRRLLREVDVLARRYGWSEGDILALSEERRRAYLDLP</sequence>
<dbReference type="Proteomes" id="UP000521922">
    <property type="component" value="Unassembled WGS sequence"/>
</dbReference>
<name>A0A7Y9DQG9_9ACTN</name>
<proteinExistence type="predicted"/>
<keyword evidence="2" id="KW-1185">Reference proteome</keyword>
<evidence type="ECO:0000313" key="1">
    <source>
        <dbReference type="EMBL" id="NYD24661.1"/>
    </source>
</evidence>
<dbReference type="AlphaFoldDB" id="A0A7Y9DQG9"/>
<accession>A0A7Y9DQG9</accession>
<evidence type="ECO:0000313" key="2">
    <source>
        <dbReference type="Proteomes" id="UP000521922"/>
    </source>
</evidence>
<organism evidence="1 2">
    <name type="scientific">Kineococcus aurantiacus</name>
    <dbReference type="NCBI Taxonomy" id="37633"/>
    <lineage>
        <taxon>Bacteria</taxon>
        <taxon>Bacillati</taxon>
        <taxon>Actinomycetota</taxon>
        <taxon>Actinomycetes</taxon>
        <taxon>Kineosporiales</taxon>
        <taxon>Kineosporiaceae</taxon>
        <taxon>Kineococcus</taxon>
    </lineage>
</organism>
<gene>
    <name evidence="1" type="ORF">BJ968_004201</name>
</gene>
<dbReference type="EMBL" id="JACCBB010000001">
    <property type="protein sequence ID" value="NYD24661.1"/>
    <property type="molecule type" value="Genomic_DNA"/>
</dbReference>
<comment type="caution">
    <text evidence="1">The sequence shown here is derived from an EMBL/GenBank/DDBJ whole genome shotgun (WGS) entry which is preliminary data.</text>
</comment>
<reference evidence="1 2" key="1">
    <citation type="submission" date="2020-07" db="EMBL/GenBank/DDBJ databases">
        <title>Sequencing the genomes of 1000 actinobacteria strains.</title>
        <authorList>
            <person name="Klenk H.-P."/>
        </authorList>
    </citation>
    <scope>NUCLEOTIDE SEQUENCE [LARGE SCALE GENOMIC DNA]</scope>
    <source>
        <strain evidence="1 2">DSM 7487</strain>
    </source>
</reference>
<protein>
    <recommendedName>
        <fullName evidence="3">Phage baseplate protein</fullName>
    </recommendedName>
</protein>
<evidence type="ECO:0008006" key="3">
    <source>
        <dbReference type="Google" id="ProtNLM"/>
    </source>
</evidence>
<dbReference type="RefSeq" id="WP_179755197.1">
    <property type="nucleotide sequence ID" value="NZ_BAAAGN010000013.1"/>
</dbReference>